<sequence>MACTDSSSLLIPNLGGPHCMGQSAGGIGGSTVQSRIATQSSVALQPAPNVSPFGALPAMPPLSIGHPGSIPSIQYGISSMPVLDKPAAPVRMPSLLTSRHLSQSRIRLPARKYDPKSDGPKVPFFRNDEEMTTTPKTDALFVPRENPRATATSNIEKRSSLVSSLHVHKNGVVGCVAKGSFASTWVVCLQIGYVISLAAGRVDFLVGRGVLSLVNPIGWQGCLQQLGLVLLGWSVMAAGEAWCVPGEWWLAAVFCRWGLVSDWHLLAAL</sequence>
<protein>
    <submittedName>
        <fullName evidence="1">Nuclear pore complex protein NUP98A</fullName>
    </submittedName>
</protein>
<organism evidence="1 2">
    <name type="scientific">Camellia lanceoleosa</name>
    <dbReference type="NCBI Taxonomy" id="1840588"/>
    <lineage>
        <taxon>Eukaryota</taxon>
        <taxon>Viridiplantae</taxon>
        <taxon>Streptophyta</taxon>
        <taxon>Embryophyta</taxon>
        <taxon>Tracheophyta</taxon>
        <taxon>Spermatophyta</taxon>
        <taxon>Magnoliopsida</taxon>
        <taxon>eudicotyledons</taxon>
        <taxon>Gunneridae</taxon>
        <taxon>Pentapetalae</taxon>
        <taxon>asterids</taxon>
        <taxon>Ericales</taxon>
        <taxon>Theaceae</taxon>
        <taxon>Camellia</taxon>
    </lineage>
</organism>
<accession>A0ACC0I901</accession>
<reference evidence="1 2" key="1">
    <citation type="journal article" date="2022" name="Plant J.">
        <title>Chromosome-level genome of Camellia lanceoleosa provides a valuable resource for understanding genome evolution and self-incompatibility.</title>
        <authorList>
            <person name="Gong W."/>
            <person name="Xiao S."/>
            <person name="Wang L."/>
            <person name="Liao Z."/>
            <person name="Chang Y."/>
            <person name="Mo W."/>
            <person name="Hu G."/>
            <person name="Li W."/>
            <person name="Zhao G."/>
            <person name="Zhu H."/>
            <person name="Hu X."/>
            <person name="Ji K."/>
            <person name="Xiang X."/>
            <person name="Song Q."/>
            <person name="Yuan D."/>
            <person name="Jin S."/>
            <person name="Zhang L."/>
        </authorList>
    </citation>
    <scope>NUCLEOTIDE SEQUENCE [LARGE SCALE GENOMIC DNA]</scope>
    <source>
        <strain evidence="1">SQ_2022a</strain>
    </source>
</reference>
<comment type="caution">
    <text evidence="1">The sequence shown here is derived from an EMBL/GenBank/DDBJ whole genome shotgun (WGS) entry which is preliminary data.</text>
</comment>
<dbReference type="Proteomes" id="UP001060215">
    <property type="component" value="Chromosome 6"/>
</dbReference>
<gene>
    <name evidence="1" type="ORF">LOK49_LG03G03418</name>
</gene>
<evidence type="ECO:0000313" key="1">
    <source>
        <dbReference type="EMBL" id="KAI8021634.1"/>
    </source>
</evidence>
<name>A0ACC0I901_9ERIC</name>
<proteinExistence type="predicted"/>
<evidence type="ECO:0000313" key="2">
    <source>
        <dbReference type="Proteomes" id="UP001060215"/>
    </source>
</evidence>
<dbReference type="EMBL" id="CM045763">
    <property type="protein sequence ID" value="KAI8021634.1"/>
    <property type="molecule type" value="Genomic_DNA"/>
</dbReference>
<keyword evidence="2" id="KW-1185">Reference proteome</keyword>